<accession>A0A6N7VP29</accession>
<dbReference type="InterPro" id="IPR013094">
    <property type="entry name" value="AB_hydrolase_3"/>
</dbReference>
<dbReference type="PANTHER" id="PTHR48081:SF8">
    <property type="entry name" value="ALPHA_BETA HYDROLASE FOLD-3 DOMAIN-CONTAINING PROTEIN-RELATED"/>
    <property type="match status" value="1"/>
</dbReference>
<evidence type="ECO:0000313" key="4">
    <source>
        <dbReference type="EMBL" id="MSS83479.1"/>
    </source>
</evidence>
<name>A0A6N7VP29_9ACTO</name>
<dbReference type="Proteomes" id="UP000470875">
    <property type="component" value="Unassembled WGS sequence"/>
</dbReference>
<keyword evidence="5" id="KW-1185">Reference proteome</keyword>
<dbReference type="InterPro" id="IPR029063">
    <property type="entry name" value="SAM-dependent_MTases_sf"/>
</dbReference>
<dbReference type="SUPFAM" id="SSF53335">
    <property type="entry name" value="S-adenosyl-L-methionine-dependent methyltransferases"/>
    <property type="match status" value="1"/>
</dbReference>
<proteinExistence type="predicted"/>
<reference evidence="4 5" key="1">
    <citation type="submission" date="2019-08" db="EMBL/GenBank/DDBJ databases">
        <title>In-depth cultivation of the pig gut microbiome towards novel bacterial diversity and tailored functional studies.</title>
        <authorList>
            <person name="Wylensek D."/>
            <person name="Hitch T.C.A."/>
            <person name="Clavel T."/>
        </authorList>
    </citation>
    <scope>NUCLEOTIDE SEQUENCE [LARGE SCALE GENOMIC DNA]</scope>
    <source>
        <strain evidence="4 5">WB03_NA08</strain>
    </source>
</reference>
<comment type="caution">
    <text evidence="4">The sequence shown here is derived from an EMBL/GenBank/DDBJ whole genome shotgun (WGS) entry which is preliminary data.</text>
</comment>
<feature type="domain" description="Alpha/beta hydrolase fold-3" evidence="2">
    <location>
        <begin position="371"/>
        <end position="580"/>
    </location>
</feature>
<evidence type="ECO:0000259" key="2">
    <source>
        <dbReference type="Pfam" id="PF07859"/>
    </source>
</evidence>
<dbReference type="Pfam" id="PF13649">
    <property type="entry name" value="Methyltransf_25"/>
    <property type="match status" value="1"/>
</dbReference>
<dbReference type="GO" id="GO:0016787">
    <property type="term" value="F:hydrolase activity"/>
    <property type="evidence" value="ECO:0007669"/>
    <property type="project" value="UniProtKB-KW"/>
</dbReference>
<evidence type="ECO:0000313" key="5">
    <source>
        <dbReference type="Proteomes" id="UP000470875"/>
    </source>
</evidence>
<dbReference type="InterPro" id="IPR029058">
    <property type="entry name" value="AB_hydrolase_fold"/>
</dbReference>
<evidence type="ECO:0000259" key="3">
    <source>
        <dbReference type="Pfam" id="PF13649"/>
    </source>
</evidence>
<evidence type="ECO:0000256" key="1">
    <source>
        <dbReference type="ARBA" id="ARBA00022801"/>
    </source>
</evidence>
<dbReference type="PANTHER" id="PTHR48081">
    <property type="entry name" value="AB HYDROLASE SUPERFAMILY PROTEIN C4A8.06C"/>
    <property type="match status" value="1"/>
</dbReference>
<dbReference type="Gene3D" id="3.40.50.1820">
    <property type="entry name" value="alpha/beta hydrolase"/>
    <property type="match status" value="1"/>
</dbReference>
<protein>
    <submittedName>
        <fullName evidence="4">Alpha/beta hydrolase fold domain-containing protein</fullName>
    </submittedName>
</protein>
<dbReference type="InterPro" id="IPR050300">
    <property type="entry name" value="GDXG_lipolytic_enzyme"/>
</dbReference>
<dbReference type="InterPro" id="IPR041698">
    <property type="entry name" value="Methyltransf_25"/>
</dbReference>
<dbReference type="SUPFAM" id="SSF53474">
    <property type="entry name" value="alpha/beta-Hydrolases"/>
    <property type="match status" value="1"/>
</dbReference>
<organism evidence="4 5">
    <name type="scientific">Scrofimicrobium canadense</name>
    <dbReference type="NCBI Taxonomy" id="2652290"/>
    <lineage>
        <taxon>Bacteria</taxon>
        <taxon>Bacillati</taxon>
        <taxon>Actinomycetota</taxon>
        <taxon>Actinomycetes</taxon>
        <taxon>Actinomycetales</taxon>
        <taxon>Actinomycetaceae</taxon>
        <taxon>Scrofimicrobium</taxon>
    </lineage>
</organism>
<dbReference type="AlphaFoldDB" id="A0A6N7VP29"/>
<keyword evidence="1 4" id="KW-0378">Hydrolase</keyword>
<dbReference type="Gene3D" id="3.40.50.150">
    <property type="entry name" value="Vaccinia Virus protein VP39"/>
    <property type="match status" value="1"/>
</dbReference>
<sequence>MGNEEEYFRDNEANWDERTRIHVVSRDYDVEGFVSDPTRLSSVVQSDRPRLGSLAGQDVVHLQCHIGLDTLSLARLGARTVTGVDISGESIKAAEDIATRSGIDATFVKANVYDSLEVLDVDRTQGAFDVVYTGVGALWWLSDIDRWAAVVAGLLRPGGTLVLREDHPLSMSLGDDLNNGLLIEYPYFEQADPFTDSEDATYTDVAEGAPAILNRVNHGWNHSLGEIMGALMRQGLVITEFAELETVAWQRFPRGMERDGDAYRLNPDFPPIPLTYTLTARRQEIDQTGARGLLRGKKRNALRLADVDSEYRSAALIAPHVDITNPLVRRVSRSAPRLLPTPKIPGVTISQIHEEPLLRLYVPQKPSGAALLWIHGGGMVMGAPQQDDLLCGSLADTIGLTVVSVDYRLAPEHPFPIPQDDVLEAWTWLGDHAGDFGVDRGRLAVAGASAGGGLAASLVNRLRGLPGPHPVAQWLLYPMLDDRTAANEHLDEVDHFVWNNVDNRHGWGALLGGNELIGSADVSALAAPAREIDLSGVPPTWIGVGNIDLFYQEDLDYAARLRQSGVPVTFSVMEGAPHTFNTLGSDGPKTKKFMEEACRWLDENTQ</sequence>
<feature type="domain" description="Methyltransferase" evidence="3">
    <location>
        <begin position="59"/>
        <end position="159"/>
    </location>
</feature>
<dbReference type="CDD" id="cd02440">
    <property type="entry name" value="AdoMet_MTases"/>
    <property type="match status" value="1"/>
</dbReference>
<gene>
    <name evidence="4" type="ORF">FYJ24_01595</name>
</gene>
<dbReference type="Pfam" id="PF07859">
    <property type="entry name" value="Abhydrolase_3"/>
    <property type="match status" value="1"/>
</dbReference>
<dbReference type="RefSeq" id="WP_154542977.1">
    <property type="nucleotide sequence ID" value="NZ_VULO01000002.1"/>
</dbReference>
<dbReference type="EMBL" id="VULO01000002">
    <property type="protein sequence ID" value="MSS83479.1"/>
    <property type="molecule type" value="Genomic_DNA"/>
</dbReference>